<dbReference type="InterPro" id="IPR036779">
    <property type="entry name" value="LysM_dom_sf"/>
</dbReference>
<name>A0ABR8PX70_9CLOT</name>
<keyword evidence="3" id="KW-1185">Reference proteome</keyword>
<dbReference type="PROSITE" id="PS51782">
    <property type="entry name" value="LYSM"/>
    <property type="match status" value="2"/>
</dbReference>
<feature type="domain" description="LysM" evidence="1">
    <location>
        <begin position="54"/>
        <end position="97"/>
    </location>
</feature>
<evidence type="ECO:0000313" key="2">
    <source>
        <dbReference type="EMBL" id="MBD7912776.1"/>
    </source>
</evidence>
<organism evidence="2 3">
    <name type="scientific">Clostridium cibarium</name>
    <dbReference type="NCBI Taxonomy" id="2762247"/>
    <lineage>
        <taxon>Bacteria</taxon>
        <taxon>Bacillati</taxon>
        <taxon>Bacillota</taxon>
        <taxon>Clostridia</taxon>
        <taxon>Eubacteriales</taxon>
        <taxon>Clostridiaceae</taxon>
        <taxon>Clostridium</taxon>
    </lineage>
</organism>
<dbReference type="CDD" id="cd00118">
    <property type="entry name" value="LysM"/>
    <property type="match status" value="2"/>
</dbReference>
<dbReference type="EMBL" id="JACSRA010000028">
    <property type="protein sequence ID" value="MBD7912776.1"/>
    <property type="molecule type" value="Genomic_DNA"/>
</dbReference>
<proteinExistence type="predicted"/>
<dbReference type="PANTHER" id="PTHR33734">
    <property type="entry name" value="LYSM DOMAIN-CONTAINING GPI-ANCHORED PROTEIN 2"/>
    <property type="match status" value="1"/>
</dbReference>
<evidence type="ECO:0000259" key="1">
    <source>
        <dbReference type="PROSITE" id="PS51782"/>
    </source>
</evidence>
<dbReference type="Gene3D" id="3.10.350.10">
    <property type="entry name" value="LysM domain"/>
    <property type="match status" value="2"/>
</dbReference>
<accession>A0ABR8PX70</accession>
<dbReference type="RefSeq" id="WP_143316263.1">
    <property type="nucleotide sequence ID" value="NZ_JACSRA010000028.1"/>
</dbReference>
<reference evidence="2 3" key="1">
    <citation type="submission" date="2020-08" db="EMBL/GenBank/DDBJ databases">
        <title>A Genomic Blueprint of the Chicken Gut Microbiome.</title>
        <authorList>
            <person name="Gilroy R."/>
            <person name="Ravi A."/>
            <person name="Getino M."/>
            <person name="Pursley I."/>
            <person name="Horton D.L."/>
            <person name="Alikhan N.-F."/>
            <person name="Baker D."/>
            <person name="Gharbi K."/>
            <person name="Hall N."/>
            <person name="Watson M."/>
            <person name="Adriaenssens E.M."/>
            <person name="Foster-Nyarko E."/>
            <person name="Jarju S."/>
            <person name="Secka A."/>
            <person name="Antonio M."/>
            <person name="Oren A."/>
            <person name="Chaudhuri R."/>
            <person name="La Ragione R.M."/>
            <person name="Hildebrand F."/>
            <person name="Pallen M.J."/>
        </authorList>
    </citation>
    <scope>NUCLEOTIDE SEQUENCE [LARGE SCALE GENOMIC DNA]</scope>
    <source>
        <strain evidence="2 3">Sa3CVN1</strain>
    </source>
</reference>
<gene>
    <name evidence="2" type="ORF">H9661_15600</name>
</gene>
<dbReference type="Pfam" id="PF01476">
    <property type="entry name" value="LysM"/>
    <property type="match status" value="2"/>
</dbReference>
<dbReference type="Proteomes" id="UP000627781">
    <property type="component" value="Unassembled WGS sequence"/>
</dbReference>
<dbReference type="PANTHER" id="PTHR33734:SF22">
    <property type="entry name" value="MEMBRANE-BOUND LYTIC MUREIN TRANSGLYCOSYLASE D"/>
    <property type="match status" value="1"/>
</dbReference>
<dbReference type="SUPFAM" id="SSF54106">
    <property type="entry name" value="LysM domain"/>
    <property type="match status" value="2"/>
</dbReference>
<feature type="domain" description="LysM" evidence="1">
    <location>
        <begin position="1"/>
        <end position="45"/>
    </location>
</feature>
<dbReference type="SMART" id="SM00257">
    <property type="entry name" value="LysM"/>
    <property type="match status" value="2"/>
</dbReference>
<evidence type="ECO:0000313" key="3">
    <source>
        <dbReference type="Proteomes" id="UP000627781"/>
    </source>
</evidence>
<protein>
    <submittedName>
        <fullName evidence="2">LysM peptidoglycan-binding domain-containing protein</fullName>
    </submittedName>
</protein>
<sequence length="101" mass="11489">MFYIVQPGDYLNLIAWRFGVSIEQILQFNPVAYYYPLYVGQRLFIQSPNFRAIVTYTVTGGDTLDSIARKFNTTKQSIMQLNNLSSEVVSSGQSLKIPTKL</sequence>
<dbReference type="InterPro" id="IPR018392">
    <property type="entry name" value="LysM"/>
</dbReference>
<comment type="caution">
    <text evidence="2">The sequence shown here is derived from an EMBL/GenBank/DDBJ whole genome shotgun (WGS) entry which is preliminary data.</text>
</comment>